<keyword evidence="1" id="KW-0378">Hydrolase</keyword>
<dbReference type="STRING" id="5217.A0A4Q1BI24"/>
<dbReference type="SUPFAM" id="SSF53254">
    <property type="entry name" value="Phosphoglycerate mutase-like"/>
    <property type="match status" value="1"/>
</dbReference>
<proteinExistence type="predicted"/>
<comment type="caution">
    <text evidence="4">The sequence shown here is derived from an EMBL/GenBank/DDBJ whole genome shotgun (WGS) entry which is preliminary data.</text>
</comment>
<evidence type="ECO:0000256" key="3">
    <source>
        <dbReference type="SAM" id="MobiDB-lite"/>
    </source>
</evidence>
<dbReference type="GO" id="GO:0005829">
    <property type="term" value="C:cytosol"/>
    <property type="evidence" value="ECO:0007669"/>
    <property type="project" value="TreeGrafter"/>
</dbReference>
<dbReference type="InterPro" id="IPR051695">
    <property type="entry name" value="Phosphoglycerate_Mutase"/>
</dbReference>
<dbReference type="VEuPathDB" id="FungiDB:TREMEDRAFT_63780"/>
<dbReference type="InterPro" id="IPR029033">
    <property type="entry name" value="His_PPase_superfam"/>
</dbReference>
<keyword evidence="5" id="KW-1185">Reference proteome</keyword>
<name>A0A4Q1BI24_TREME</name>
<reference evidence="4 5" key="1">
    <citation type="submission" date="2016-06" db="EMBL/GenBank/DDBJ databases">
        <title>Evolution of pathogenesis and genome organization in the Tremellales.</title>
        <authorList>
            <person name="Cuomo C."/>
            <person name="Litvintseva A."/>
            <person name="Heitman J."/>
            <person name="Chen Y."/>
            <person name="Sun S."/>
            <person name="Springer D."/>
            <person name="Dromer F."/>
            <person name="Young S."/>
            <person name="Zeng Q."/>
            <person name="Chapman S."/>
            <person name="Gujja S."/>
            <person name="Saif S."/>
            <person name="Birren B."/>
        </authorList>
    </citation>
    <scope>NUCLEOTIDE SEQUENCE [LARGE SCALE GENOMIC DNA]</scope>
    <source>
        <strain evidence="4 5">ATCC 28783</strain>
    </source>
</reference>
<evidence type="ECO:0000313" key="4">
    <source>
        <dbReference type="EMBL" id="RXK37272.1"/>
    </source>
</evidence>
<dbReference type="Proteomes" id="UP000289152">
    <property type="component" value="Unassembled WGS sequence"/>
</dbReference>
<dbReference type="FunCoup" id="A0A4Q1BI24">
    <property type="interactions" value="266"/>
</dbReference>
<feature type="region of interest" description="Disordered" evidence="3">
    <location>
        <begin position="256"/>
        <end position="276"/>
    </location>
</feature>
<dbReference type="AlphaFoldDB" id="A0A4Q1BI24"/>
<dbReference type="GO" id="GO:0043456">
    <property type="term" value="P:regulation of pentose-phosphate shunt"/>
    <property type="evidence" value="ECO:0007669"/>
    <property type="project" value="TreeGrafter"/>
</dbReference>
<accession>A0A4Q1BI24</accession>
<evidence type="ECO:0000256" key="1">
    <source>
        <dbReference type="ARBA" id="ARBA00022801"/>
    </source>
</evidence>
<dbReference type="EMBL" id="SDIL01000072">
    <property type="protein sequence ID" value="RXK37272.1"/>
    <property type="molecule type" value="Genomic_DNA"/>
</dbReference>
<dbReference type="PANTHER" id="PTHR46517">
    <property type="entry name" value="FRUCTOSE-2,6-BISPHOSPHATASE TIGAR"/>
    <property type="match status" value="1"/>
</dbReference>
<feature type="binding site" evidence="2">
    <location>
        <begin position="7"/>
        <end position="14"/>
    </location>
    <ligand>
        <name>substrate</name>
    </ligand>
</feature>
<evidence type="ECO:0000313" key="5">
    <source>
        <dbReference type="Proteomes" id="UP000289152"/>
    </source>
</evidence>
<feature type="binding site" evidence="2">
    <location>
        <position position="57"/>
    </location>
    <ligand>
        <name>substrate</name>
    </ligand>
</feature>
<dbReference type="InterPro" id="IPR013078">
    <property type="entry name" value="His_Pase_superF_clade-1"/>
</dbReference>
<dbReference type="SMART" id="SM00855">
    <property type="entry name" value="PGAM"/>
    <property type="match status" value="1"/>
</dbReference>
<dbReference type="Gene3D" id="3.40.50.1240">
    <property type="entry name" value="Phosphoglycerate mutase-like"/>
    <property type="match status" value="1"/>
</dbReference>
<dbReference type="CDD" id="cd07067">
    <property type="entry name" value="HP_PGM_like"/>
    <property type="match status" value="1"/>
</dbReference>
<dbReference type="PANTHER" id="PTHR46517:SF1">
    <property type="entry name" value="FRUCTOSE-2,6-BISPHOSPHATASE TIGAR"/>
    <property type="match status" value="1"/>
</dbReference>
<protein>
    <recommendedName>
        <fullName evidence="6">Phosphoglycerate mutase</fullName>
    </recommendedName>
</protein>
<dbReference type="OrthoDB" id="354304at2759"/>
<evidence type="ECO:0008006" key="6">
    <source>
        <dbReference type="Google" id="ProtNLM"/>
    </source>
</evidence>
<sequence>MLLYLVRHGKTDFNNDGLVQGQLDVPLNEEGRGQAKRLAESLRMVPVREIWTSDLKRAEETARAVWEFHPRASLNFDPRLRGRSYGALQGRKWEDRDNIPHLSESEKQIDARLHFWLSTLVQTKTPLTSPLSTPRTPLSPNDPGAGVIIAVTHEECLLSLLRILCRGQARNINNSLTIHPDNIDNSLMETVEKADKMEKNESPPESPIEVLIPPGVDTSLKCGNTAVAIVRVWWTDNGQGTMVPQGRLEAWGADEHLPKEDDERGYFDQGHYVEDE</sequence>
<dbReference type="GO" id="GO:0004331">
    <property type="term" value="F:fructose-2,6-bisphosphate 2-phosphatase activity"/>
    <property type="evidence" value="ECO:0007669"/>
    <property type="project" value="TreeGrafter"/>
</dbReference>
<dbReference type="Pfam" id="PF00300">
    <property type="entry name" value="His_Phos_1"/>
    <property type="match status" value="1"/>
</dbReference>
<gene>
    <name evidence="4" type="ORF">M231_05414</name>
</gene>
<dbReference type="GO" id="GO:0045820">
    <property type="term" value="P:negative regulation of glycolytic process"/>
    <property type="evidence" value="ECO:0007669"/>
    <property type="project" value="TreeGrafter"/>
</dbReference>
<organism evidence="4 5">
    <name type="scientific">Tremella mesenterica</name>
    <name type="common">Jelly fungus</name>
    <dbReference type="NCBI Taxonomy" id="5217"/>
    <lineage>
        <taxon>Eukaryota</taxon>
        <taxon>Fungi</taxon>
        <taxon>Dikarya</taxon>
        <taxon>Basidiomycota</taxon>
        <taxon>Agaricomycotina</taxon>
        <taxon>Tremellomycetes</taxon>
        <taxon>Tremellales</taxon>
        <taxon>Tremellaceae</taxon>
        <taxon>Tremella</taxon>
    </lineage>
</organism>
<dbReference type="InParanoid" id="A0A4Q1BI24"/>
<evidence type="ECO:0000256" key="2">
    <source>
        <dbReference type="PIRSR" id="PIRSR613078-2"/>
    </source>
</evidence>